<dbReference type="Proteomes" id="UP000444318">
    <property type="component" value="Unassembled WGS sequence"/>
</dbReference>
<evidence type="ECO:0000256" key="7">
    <source>
        <dbReference type="RuleBase" id="RU369025"/>
    </source>
</evidence>
<comment type="subunit">
    <text evidence="7">Homoheptamer.</text>
</comment>
<dbReference type="Gene3D" id="2.30.30.60">
    <property type="match status" value="1"/>
</dbReference>
<keyword evidence="3" id="KW-1003">Cell membrane</keyword>
<comment type="function">
    <text evidence="7">Mechanosensitive channel that participates in the regulation of osmotic pressure changes within the cell, opening in response to stretch forces in the membrane lipid bilayer, without the need for other proteins. Contributes to normal resistance to hypoosmotic shock. Forms an ion channel of 1.0 nanosiemens conductance with a slight preference for anions.</text>
</comment>
<dbReference type="EMBL" id="WHUF01000012">
    <property type="protein sequence ID" value="MQA23635.1"/>
    <property type="molecule type" value="Genomic_DNA"/>
</dbReference>
<dbReference type="InterPro" id="IPR010920">
    <property type="entry name" value="LSM_dom_sf"/>
</dbReference>
<evidence type="ECO:0000313" key="11">
    <source>
        <dbReference type="EMBL" id="MQA23635.1"/>
    </source>
</evidence>
<feature type="transmembrane region" description="Helical" evidence="7">
    <location>
        <begin position="210"/>
        <end position="233"/>
    </location>
</feature>
<sequence length="564" mass="61339">MSVLRRLLFAMLLMLFSGLAPAADSAALPAPQTTTPAAAKLVFANRTIFVFRSALAGYPPEDRADGAHKRLEAALARNGAQQPGVHPISEGTQVTLDGALLFLVTPADINPLAGDTTDSVANESAAMLGKALLERREQASPRYLLIAAALCAAATLAYGLILHGLRLMHRWVGKRSTQAISRRLGQVKLKNVRVLDAEHYVAFMRQLVNLLIWGLRLMATYLWLAFVLGKIPYSRSWGERLQDYLIDVVTSVAQGIIEALPGLVLVGVIAAIARLVILTAGSVFQRVESGELQIAWLDRDTATPTRRIFNVVIWLFALAMAYPYLPGAHTAAFQGVSVLVGLMVSIGASSIVGQGASGLILMYARSLRKGEYVRIGESEGTVVELGMFETRLRTGLGEEITMPNAWVLSNTTKNYSRAHAGTGYVLDTTVTIGYDTPWRQVHAMLELAATRTEDIAGTPKPYVMQIGLSDFYVEYRLVAYATVETPRRRAEVLNQLHQHIVDVFNEFGVQITSPHFTQEPAVPHVIPKEQWHPAPAVAPIDLARDEHHIIPVASDRAPPAAGGA</sequence>
<evidence type="ECO:0000313" key="12">
    <source>
        <dbReference type="Proteomes" id="UP000444318"/>
    </source>
</evidence>
<feature type="domain" description="Mechanosensitive ion channel MscS" evidence="9">
    <location>
        <begin position="355"/>
        <end position="417"/>
    </location>
</feature>
<evidence type="ECO:0000256" key="4">
    <source>
        <dbReference type="ARBA" id="ARBA00022692"/>
    </source>
</evidence>
<feature type="transmembrane region" description="Helical" evidence="7">
    <location>
        <begin position="253"/>
        <end position="277"/>
    </location>
</feature>
<dbReference type="RefSeq" id="WP_152809768.1">
    <property type="nucleotide sequence ID" value="NZ_WHUF01000012.1"/>
</dbReference>
<keyword evidence="12" id="KW-1185">Reference proteome</keyword>
<proteinExistence type="inferred from homology"/>
<reference evidence="11 12" key="1">
    <citation type="submission" date="2019-10" db="EMBL/GenBank/DDBJ databases">
        <title>Two novel species isolated from a subtropical stream in China.</title>
        <authorList>
            <person name="Lu H."/>
        </authorList>
    </citation>
    <scope>NUCLEOTIDE SEQUENCE [LARGE SCALE GENOMIC DNA]</scope>
    <source>
        <strain evidence="11 12">FT103W</strain>
    </source>
</reference>
<comment type="caution">
    <text evidence="7">Lacks conserved residue(s) required for the propagation of feature annotation.</text>
</comment>
<feature type="domain" description="Mechanosensitive ion channel MscS C-terminal" evidence="10">
    <location>
        <begin position="427"/>
        <end position="511"/>
    </location>
</feature>
<feature type="transmembrane region" description="Helical" evidence="7">
    <location>
        <begin position="331"/>
        <end position="364"/>
    </location>
</feature>
<evidence type="ECO:0000256" key="8">
    <source>
        <dbReference type="SAM" id="SignalP"/>
    </source>
</evidence>
<evidence type="ECO:0000259" key="10">
    <source>
        <dbReference type="Pfam" id="PF21082"/>
    </source>
</evidence>
<dbReference type="PANTHER" id="PTHR30221:SF18">
    <property type="entry name" value="SLL0590 PROTEIN"/>
    <property type="match status" value="1"/>
</dbReference>
<dbReference type="PANTHER" id="PTHR30221">
    <property type="entry name" value="SMALL-CONDUCTANCE MECHANOSENSITIVE CHANNEL"/>
    <property type="match status" value="1"/>
</dbReference>
<dbReference type="Gene3D" id="3.30.70.100">
    <property type="match status" value="1"/>
</dbReference>
<dbReference type="InterPro" id="IPR006685">
    <property type="entry name" value="MscS_channel_2nd"/>
</dbReference>
<gene>
    <name evidence="11" type="ORF">GEV01_29345</name>
</gene>
<evidence type="ECO:0000256" key="1">
    <source>
        <dbReference type="ARBA" id="ARBA00004651"/>
    </source>
</evidence>
<keyword evidence="5 7" id="KW-1133">Transmembrane helix</keyword>
<keyword evidence="7" id="KW-0406">Ion transport</keyword>
<keyword evidence="8" id="KW-0732">Signal</keyword>
<dbReference type="GO" id="GO:0005886">
    <property type="term" value="C:plasma membrane"/>
    <property type="evidence" value="ECO:0007669"/>
    <property type="project" value="UniProtKB-SubCell"/>
</dbReference>
<dbReference type="GO" id="GO:0008381">
    <property type="term" value="F:mechanosensitive monoatomic ion channel activity"/>
    <property type="evidence" value="ECO:0007669"/>
    <property type="project" value="InterPro"/>
</dbReference>
<accession>A0A843SG87</accession>
<comment type="caution">
    <text evidence="11">The sequence shown here is derived from an EMBL/GenBank/DDBJ whole genome shotgun (WGS) entry which is preliminary data.</text>
</comment>
<dbReference type="Pfam" id="PF00924">
    <property type="entry name" value="MS_channel_2nd"/>
    <property type="match status" value="1"/>
</dbReference>
<dbReference type="InterPro" id="IPR023408">
    <property type="entry name" value="MscS_beta-dom_sf"/>
</dbReference>
<keyword evidence="6 7" id="KW-0472">Membrane</keyword>
<evidence type="ECO:0000259" key="9">
    <source>
        <dbReference type="Pfam" id="PF00924"/>
    </source>
</evidence>
<feature type="chain" id="PRO_5032436330" description="Small-conductance mechanosensitive channel" evidence="8">
    <location>
        <begin position="23"/>
        <end position="564"/>
    </location>
</feature>
<evidence type="ECO:0000256" key="2">
    <source>
        <dbReference type="ARBA" id="ARBA00008017"/>
    </source>
</evidence>
<evidence type="ECO:0000256" key="6">
    <source>
        <dbReference type="ARBA" id="ARBA00023136"/>
    </source>
</evidence>
<dbReference type="Pfam" id="PF21082">
    <property type="entry name" value="MS_channel_3rd"/>
    <property type="match status" value="1"/>
</dbReference>
<dbReference type="SUPFAM" id="SSF50182">
    <property type="entry name" value="Sm-like ribonucleoproteins"/>
    <property type="match status" value="1"/>
</dbReference>
<dbReference type="InterPro" id="IPR011066">
    <property type="entry name" value="MscS_channel_C_sf"/>
</dbReference>
<keyword evidence="4 7" id="KW-0812">Transmembrane</keyword>
<feature type="transmembrane region" description="Helical" evidence="7">
    <location>
        <begin position="143"/>
        <end position="165"/>
    </location>
</feature>
<keyword evidence="7" id="KW-0407">Ion channel</keyword>
<dbReference type="SUPFAM" id="SSF82689">
    <property type="entry name" value="Mechanosensitive channel protein MscS (YggB), C-terminal domain"/>
    <property type="match status" value="1"/>
</dbReference>
<name>A0A843SG87_9BURK</name>
<protein>
    <recommendedName>
        <fullName evidence="7">Small-conductance mechanosensitive channel</fullName>
    </recommendedName>
</protein>
<dbReference type="InterPro" id="IPR045275">
    <property type="entry name" value="MscS_archaea/bacteria_type"/>
</dbReference>
<keyword evidence="7" id="KW-0813">Transport</keyword>
<feature type="signal peptide" evidence="8">
    <location>
        <begin position="1"/>
        <end position="22"/>
    </location>
</feature>
<feature type="transmembrane region" description="Helical" evidence="7">
    <location>
        <begin position="308"/>
        <end position="325"/>
    </location>
</feature>
<dbReference type="AlphaFoldDB" id="A0A843SG87"/>
<dbReference type="InterPro" id="IPR049278">
    <property type="entry name" value="MS_channel_C"/>
</dbReference>
<organism evidence="11 12">
    <name type="scientific">Rugamonas rivuli</name>
    <dbReference type="NCBI Taxonomy" id="2743358"/>
    <lineage>
        <taxon>Bacteria</taxon>
        <taxon>Pseudomonadati</taxon>
        <taxon>Pseudomonadota</taxon>
        <taxon>Betaproteobacteria</taxon>
        <taxon>Burkholderiales</taxon>
        <taxon>Oxalobacteraceae</taxon>
        <taxon>Telluria group</taxon>
        <taxon>Rugamonas</taxon>
    </lineage>
</organism>
<evidence type="ECO:0000256" key="3">
    <source>
        <dbReference type="ARBA" id="ARBA00022475"/>
    </source>
</evidence>
<keyword evidence="7" id="KW-0997">Cell inner membrane</keyword>
<evidence type="ECO:0000256" key="5">
    <source>
        <dbReference type="ARBA" id="ARBA00022989"/>
    </source>
</evidence>
<comment type="subcellular location">
    <subcellularLocation>
        <location evidence="7">Cell inner membrane</location>
        <topology evidence="7">Multi-pass membrane protein</topology>
    </subcellularLocation>
    <subcellularLocation>
        <location evidence="1">Cell membrane</location>
        <topology evidence="1">Multi-pass membrane protein</topology>
    </subcellularLocation>
</comment>
<comment type="similarity">
    <text evidence="2 7">Belongs to the MscS (TC 1.A.23) family.</text>
</comment>